<organism evidence="1 2">
    <name type="scientific">Caerostris extrusa</name>
    <name type="common">Bark spider</name>
    <name type="synonym">Caerostris bankana</name>
    <dbReference type="NCBI Taxonomy" id="172846"/>
    <lineage>
        <taxon>Eukaryota</taxon>
        <taxon>Metazoa</taxon>
        <taxon>Ecdysozoa</taxon>
        <taxon>Arthropoda</taxon>
        <taxon>Chelicerata</taxon>
        <taxon>Arachnida</taxon>
        <taxon>Araneae</taxon>
        <taxon>Araneomorphae</taxon>
        <taxon>Entelegynae</taxon>
        <taxon>Araneoidea</taxon>
        <taxon>Araneidae</taxon>
        <taxon>Caerostris</taxon>
    </lineage>
</organism>
<name>A0AAV4MD35_CAEEX</name>
<reference evidence="1 2" key="1">
    <citation type="submission" date="2021-06" db="EMBL/GenBank/DDBJ databases">
        <title>Caerostris extrusa draft genome.</title>
        <authorList>
            <person name="Kono N."/>
            <person name="Arakawa K."/>
        </authorList>
    </citation>
    <scope>NUCLEOTIDE SEQUENCE [LARGE SCALE GENOMIC DNA]</scope>
</reference>
<dbReference type="AlphaFoldDB" id="A0AAV4MD35"/>
<sequence>MLLPELTANRCQGPKHRVDETEVTLICNNTALPPPGSWYIYIDVMVQKLWLKLLRDASTLSATWLQLNCCINKYMIDILFVWFCTTAI</sequence>
<comment type="caution">
    <text evidence="1">The sequence shown here is derived from an EMBL/GenBank/DDBJ whole genome shotgun (WGS) entry which is preliminary data.</text>
</comment>
<evidence type="ECO:0000313" key="1">
    <source>
        <dbReference type="EMBL" id="GIX70329.1"/>
    </source>
</evidence>
<evidence type="ECO:0000313" key="2">
    <source>
        <dbReference type="Proteomes" id="UP001054945"/>
    </source>
</evidence>
<dbReference type="EMBL" id="BPLR01019667">
    <property type="protein sequence ID" value="GIX70329.1"/>
    <property type="molecule type" value="Genomic_DNA"/>
</dbReference>
<accession>A0AAV4MD35</accession>
<proteinExistence type="predicted"/>
<keyword evidence="2" id="KW-1185">Reference proteome</keyword>
<dbReference type="Proteomes" id="UP001054945">
    <property type="component" value="Unassembled WGS sequence"/>
</dbReference>
<gene>
    <name evidence="1" type="ORF">CEXT_15161</name>
</gene>
<protein>
    <submittedName>
        <fullName evidence="1">Uncharacterized protein</fullName>
    </submittedName>
</protein>